<reference evidence="2" key="1">
    <citation type="submission" date="2014-05" db="EMBL/GenBank/DDBJ databases">
        <title>The transcriptome of the halophilic microalga Tetraselmis sp. GSL018 isolated from the Great Salt Lake, Utah.</title>
        <authorList>
            <person name="Jinkerson R.E."/>
            <person name="D'Adamo S."/>
            <person name="Posewitz M.C."/>
        </authorList>
    </citation>
    <scope>NUCLEOTIDE SEQUENCE</scope>
    <source>
        <strain evidence="2">GSL018</strain>
    </source>
</reference>
<feature type="region of interest" description="Disordered" evidence="1">
    <location>
        <begin position="151"/>
        <end position="207"/>
    </location>
</feature>
<gene>
    <name evidence="2" type="ORF">TSPGSL018_28204</name>
</gene>
<feature type="compositionally biased region" description="Polar residues" evidence="1">
    <location>
        <begin position="44"/>
        <end position="53"/>
    </location>
</feature>
<dbReference type="EMBL" id="GBEZ01012192">
    <property type="protein sequence ID" value="JAC73672.1"/>
    <property type="molecule type" value="Transcribed_RNA"/>
</dbReference>
<evidence type="ECO:0000256" key="1">
    <source>
        <dbReference type="SAM" id="MobiDB-lite"/>
    </source>
</evidence>
<sequence>MFLKKGVGQGGRPNRRHSGLIAMHAFGHHIPAEDSVAAAIATGQKASPAQQRCLSLPPDGGRGSSARRSAPPVAQAFGSTVSHDPRALPFALGQPSLSDIEHPDATPFLPASVGGPAVKASAMERAVDSIANTLSDVATSLARGTAQADFAMERMRTSPPPEQVRSELVRHGLTGPQASGRPQDSVIRRHSSWQGSTRGAPRDRRAA</sequence>
<dbReference type="AlphaFoldDB" id="A0A061RL81"/>
<feature type="region of interest" description="Disordered" evidence="1">
    <location>
        <begin position="43"/>
        <end position="71"/>
    </location>
</feature>
<accession>A0A061RL81</accession>
<protein>
    <submittedName>
        <fullName evidence="2">Uncharacterized protein</fullName>
    </submittedName>
</protein>
<organism evidence="2">
    <name type="scientific">Tetraselmis sp. GSL018</name>
    <dbReference type="NCBI Taxonomy" id="582737"/>
    <lineage>
        <taxon>Eukaryota</taxon>
        <taxon>Viridiplantae</taxon>
        <taxon>Chlorophyta</taxon>
        <taxon>core chlorophytes</taxon>
        <taxon>Chlorodendrophyceae</taxon>
        <taxon>Chlorodendrales</taxon>
        <taxon>Chlorodendraceae</taxon>
        <taxon>Tetraselmis</taxon>
    </lineage>
</organism>
<evidence type="ECO:0000313" key="2">
    <source>
        <dbReference type="EMBL" id="JAC73672.1"/>
    </source>
</evidence>
<name>A0A061RL81_9CHLO</name>
<proteinExistence type="predicted"/>